<sequence length="143" mass="15044">MGLFDKAKEFASDPDNVAKAKEQMTDENVGAATDKLKEFAPDQADGAIDSMGDRAREWGGGAESAQEPAQQREAQPQAAERQASPQQEREGGRGEGREGREGREGGRGEGREGREGREGGGGEGRHAGRDNDGPGRHGGGGRD</sequence>
<protein>
    <recommendedName>
        <fullName evidence="4">Antitoxin protein of toxin-antitoxin system</fullName>
    </recommendedName>
</protein>
<dbReference type="RefSeq" id="WP_377179168.1">
    <property type="nucleotide sequence ID" value="NZ_JBHUOG010000001.1"/>
</dbReference>
<organism evidence="2 3">
    <name type="scientific">Promicromonospora vindobonensis</name>
    <dbReference type="NCBI Taxonomy" id="195748"/>
    <lineage>
        <taxon>Bacteria</taxon>
        <taxon>Bacillati</taxon>
        <taxon>Actinomycetota</taxon>
        <taxon>Actinomycetes</taxon>
        <taxon>Micrococcales</taxon>
        <taxon>Promicromonosporaceae</taxon>
        <taxon>Promicromonospora</taxon>
    </lineage>
</organism>
<feature type="region of interest" description="Disordered" evidence="1">
    <location>
        <begin position="1"/>
        <end position="143"/>
    </location>
</feature>
<evidence type="ECO:0000313" key="2">
    <source>
        <dbReference type="EMBL" id="MFD2791975.1"/>
    </source>
</evidence>
<evidence type="ECO:0000256" key="1">
    <source>
        <dbReference type="SAM" id="MobiDB-lite"/>
    </source>
</evidence>
<evidence type="ECO:0008006" key="4">
    <source>
        <dbReference type="Google" id="ProtNLM"/>
    </source>
</evidence>
<dbReference type="Proteomes" id="UP001597479">
    <property type="component" value="Unassembled WGS sequence"/>
</dbReference>
<accession>A0ABW5VNS1</accession>
<comment type="caution">
    <text evidence="2">The sequence shown here is derived from an EMBL/GenBank/DDBJ whole genome shotgun (WGS) entry which is preliminary data.</text>
</comment>
<keyword evidence="3" id="KW-1185">Reference proteome</keyword>
<name>A0ABW5VNS1_9MICO</name>
<feature type="compositionally biased region" description="Basic and acidic residues" evidence="1">
    <location>
        <begin position="87"/>
        <end position="143"/>
    </location>
</feature>
<feature type="compositionally biased region" description="Basic and acidic residues" evidence="1">
    <location>
        <begin position="1"/>
        <end position="24"/>
    </location>
</feature>
<proteinExistence type="predicted"/>
<reference evidence="3" key="1">
    <citation type="journal article" date="2019" name="Int. J. Syst. Evol. Microbiol.">
        <title>The Global Catalogue of Microorganisms (GCM) 10K type strain sequencing project: providing services to taxonomists for standard genome sequencing and annotation.</title>
        <authorList>
            <consortium name="The Broad Institute Genomics Platform"/>
            <consortium name="The Broad Institute Genome Sequencing Center for Infectious Disease"/>
            <person name="Wu L."/>
            <person name="Ma J."/>
        </authorList>
    </citation>
    <scope>NUCLEOTIDE SEQUENCE [LARGE SCALE GENOMIC DNA]</scope>
    <source>
        <strain evidence="3">CCM 7044</strain>
    </source>
</reference>
<gene>
    <name evidence="2" type="ORF">ACFS27_00260</name>
</gene>
<dbReference type="EMBL" id="JBHUOG010000001">
    <property type="protein sequence ID" value="MFD2791975.1"/>
    <property type="molecule type" value="Genomic_DNA"/>
</dbReference>
<evidence type="ECO:0000313" key="3">
    <source>
        <dbReference type="Proteomes" id="UP001597479"/>
    </source>
</evidence>
<feature type="compositionally biased region" description="Low complexity" evidence="1">
    <location>
        <begin position="63"/>
        <end position="86"/>
    </location>
</feature>